<sequence length="98" mass="11501">MITDFSEPGFEYFLSTPCHIWDAVRYHEAWENSNLGLDKATLTRSFHKQLEIIKSKGTKEEKENAIRLEKQFKLPMELRLRMVMDCVSAVASLWHTNL</sequence>
<proteinExistence type="predicted"/>
<comment type="caution">
    <text evidence="1">The sequence shown here is derived from an EMBL/GenBank/DDBJ whole genome shotgun (WGS) entry which is preliminary data.</text>
</comment>
<dbReference type="AlphaFoldDB" id="A0A2N0PVS5"/>
<organism evidence="1 2">
    <name type="scientific">Rhizophagus irregularis</name>
    <dbReference type="NCBI Taxonomy" id="588596"/>
    <lineage>
        <taxon>Eukaryota</taxon>
        <taxon>Fungi</taxon>
        <taxon>Fungi incertae sedis</taxon>
        <taxon>Mucoromycota</taxon>
        <taxon>Glomeromycotina</taxon>
        <taxon>Glomeromycetes</taxon>
        <taxon>Glomerales</taxon>
        <taxon>Glomeraceae</taxon>
        <taxon>Rhizophagus</taxon>
    </lineage>
</organism>
<reference evidence="1 2" key="1">
    <citation type="submission" date="2016-04" db="EMBL/GenBank/DDBJ databases">
        <title>Genome analyses suggest a sexual origin of heterokaryosis in a supposedly ancient asexual fungus.</title>
        <authorList>
            <person name="Ropars J."/>
            <person name="Sedzielewska K."/>
            <person name="Noel J."/>
            <person name="Charron P."/>
            <person name="Farinelli L."/>
            <person name="Marton T."/>
            <person name="Kruger M."/>
            <person name="Pelin A."/>
            <person name="Brachmann A."/>
            <person name="Corradi N."/>
        </authorList>
    </citation>
    <scope>NUCLEOTIDE SEQUENCE [LARGE SCALE GENOMIC DNA]</scope>
    <source>
        <strain evidence="1 2">A5</strain>
    </source>
</reference>
<gene>
    <name evidence="1" type="ORF">RhiirA5_354854</name>
</gene>
<evidence type="ECO:0000313" key="1">
    <source>
        <dbReference type="EMBL" id="PKC10954.1"/>
    </source>
</evidence>
<name>A0A2N0PVS5_9GLOM</name>
<dbReference type="Proteomes" id="UP000232722">
    <property type="component" value="Unassembled WGS sequence"/>
</dbReference>
<dbReference type="VEuPathDB" id="FungiDB:FUN_007342"/>
<dbReference type="VEuPathDB" id="FungiDB:RhiirFUN_009409"/>
<dbReference type="VEuPathDB" id="FungiDB:RhiirA1_426754"/>
<dbReference type="EMBL" id="LLXJ01000347">
    <property type="protein sequence ID" value="PKC10954.1"/>
    <property type="molecule type" value="Genomic_DNA"/>
</dbReference>
<protein>
    <submittedName>
        <fullName evidence="1">Uncharacterized protein</fullName>
    </submittedName>
</protein>
<evidence type="ECO:0000313" key="2">
    <source>
        <dbReference type="Proteomes" id="UP000232722"/>
    </source>
</evidence>
<accession>A0A2N0PVS5</accession>
<reference evidence="1 2" key="2">
    <citation type="submission" date="2017-09" db="EMBL/GenBank/DDBJ databases">
        <title>Extensive intraspecific genome diversity in a model arbuscular mycorrhizal fungus.</title>
        <authorList>
            <person name="Chen E.C."/>
            <person name="Morin E."/>
            <person name="Beaudet D."/>
            <person name="Noel J."/>
            <person name="Ndikumana S."/>
            <person name="Charron P."/>
            <person name="St-Onge C."/>
            <person name="Giorgi J."/>
            <person name="Grigoriev I.V."/>
            <person name="Roux C."/>
            <person name="Martin F.M."/>
            <person name="Corradi N."/>
        </authorList>
    </citation>
    <scope>NUCLEOTIDE SEQUENCE [LARGE SCALE GENOMIC DNA]</scope>
    <source>
        <strain evidence="1 2">A5</strain>
    </source>
</reference>